<protein>
    <recommendedName>
        <fullName evidence="5">Transcriptional adapter 1</fullName>
    </recommendedName>
    <alternativeName>
        <fullName evidence="9">Transcriptional adapter 1-like protein</fullName>
    </alternativeName>
</protein>
<dbReference type="PANTHER" id="PTHR21277:SF5">
    <property type="entry name" value="TRANSCRIPTIONAL ADAPTER 1"/>
    <property type="match status" value="1"/>
</dbReference>
<evidence type="ECO:0000256" key="5">
    <source>
        <dbReference type="ARBA" id="ARBA00018547"/>
    </source>
</evidence>
<proteinExistence type="inferred from homology"/>
<feature type="non-terminal residue" evidence="10">
    <location>
        <position position="77"/>
    </location>
</feature>
<dbReference type="GO" id="GO:0003713">
    <property type="term" value="F:transcription coactivator activity"/>
    <property type="evidence" value="ECO:0007669"/>
    <property type="project" value="TreeGrafter"/>
</dbReference>
<evidence type="ECO:0000256" key="6">
    <source>
        <dbReference type="ARBA" id="ARBA00023015"/>
    </source>
</evidence>
<comment type="similarity">
    <text evidence="3">Belongs to the TADA1 family.</text>
</comment>
<comment type="function">
    <text evidence="1">Probably involved in transcriptional regulation.</text>
</comment>
<dbReference type="Pfam" id="PF12767">
    <property type="entry name" value="SAGA-Tad1"/>
    <property type="match status" value="1"/>
</dbReference>
<keyword evidence="8" id="KW-0539">Nucleus</keyword>
<dbReference type="PANTHER" id="PTHR21277">
    <property type="entry name" value="TRANSCRIPTIONAL ADAPTER 1"/>
    <property type="match status" value="1"/>
</dbReference>
<reference evidence="10" key="1">
    <citation type="submission" date="2019-04" db="EMBL/GenBank/DDBJ databases">
        <authorList>
            <person name="Alioto T."/>
            <person name="Alioto T."/>
        </authorList>
    </citation>
    <scope>NUCLEOTIDE SEQUENCE [LARGE SCALE GENOMIC DNA]</scope>
</reference>
<sequence>MATFVSELEAAKKNLSEALGDNVKQYWANLKLWFKQKISKEEFDLEAHRLLTQDNVHSHNDFLLAILTRCQILVSTP</sequence>
<comment type="caution">
    <text evidence="10">The sequence shown here is derived from an EMBL/GenBank/DDBJ whole genome shotgun (WGS) entry which is preliminary data.</text>
</comment>
<evidence type="ECO:0000256" key="4">
    <source>
        <dbReference type="ARBA" id="ARBA00011127"/>
    </source>
</evidence>
<evidence type="ECO:0000256" key="7">
    <source>
        <dbReference type="ARBA" id="ARBA00023163"/>
    </source>
</evidence>
<evidence type="ECO:0000313" key="11">
    <source>
        <dbReference type="Proteomes" id="UP000335636"/>
    </source>
</evidence>
<evidence type="ECO:0000256" key="8">
    <source>
        <dbReference type="ARBA" id="ARBA00023242"/>
    </source>
</evidence>
<evidence type="ECO:0000256" key="3">
    <source>
        <dbReference type="ARBA" id="ARBA00010314"/>
    </source>
</evidence>
<dbReference type="GO" id="GO:0006357">
    <property type="term" value="P:regulation of transcription by RNA polymerase II"/>
    <property type="evidence" value="ECO:0007669"/>
    <property type="project" value="TreeGrafter"/>
</dbReference>
<evidence type="ECO:0000313" key="10">
    <source>
        <dbReference type="EMBL" id="VTJ91511.1"/>
    </source>
</evidence>
<evidence type="ECO:0000256" key="1">
    <source>
        <dbReference type="ARBA" id="ARBA00003228"/>
    </source>
</evidence>
<dbReference type="AlphaFoldDB" id="A0A5E4DET5"/>
<comment type="subunit">
    <text evidence="4">Component of the STAGA transcription coactivator-HAT complex, at least composed of SUPT3H, GCN5L2, TAF5L, TAF6L, SUPT7L, TADA3L, TAD1L, TAF10, TAF12, TRRAP and TAF9.</text>
</comment>
<name>A0A5E4DET5_MARMO</name>
<dbReference type="EMBL" id="CABDUW010008960">
    <property type="protein sequence ID" value="VTJ91511.1"/>
    <property type="molecule type" value="Genomic_DNA"/>
</dbReference>
<comment type="subcellular location">
    <subcellularLocation>
        <location evidence="2">Nucleus</location>
    </subcellularLocation>
</comment>
<dbReference type="InterPro" id="IPR024738">
    <property type="entry name" value="Hfi1/Tada1"/>
</dbReference>
<evidence type="ECO:0000256" key="2">
    <source>
        <dbReference type="ARBA" id="ARBA00004123"/>
    </source>
</evidence>
<organism evidence="10 11">
    <name type="scientific">Marmota monax</name>
    <name type="common">Woodchuck</name>
    <dbReference type="NCBI Taxonomy" id="9995"/>
    <lineage>
        <taxon>Eukaryota</taxon>
        <taxon>Metazoa</taxon>
        <taxon>Chordata</taxon>
        <taxon>Craniata</taxon>
        <taxon>Vertebrata</taxon>
        <taxon>Euteleostomi</taxon>
        <taxon>Mammalia</taxon>
        <taxon>Eutheria</taxon>
        <taxon>Euarchontoglires</taxon>
        <taxon>Glires</taxon>
        <taxon>Rodentia</taxon>
        <taxon>Sciuromorpha</taxon>
        <taxon>Sciuridae</taxon>
        <taxon>Xerinae</taxon>
        <taxon>Marmotini</taxon>
        <taxon>Marmota</taxon>
    </lineage>
</organism>
<accession>A0A5E4DET5</accession>
<dbReference type="GO" id="GO:0000124">
    <property type="term" value="C:SAGA complex"/>
    <property type="evidence" value="ECO:0007669"/>
    <property type="project" value="TreeGrafter"/>
</dbReference>
<keyword evidence="6" id="KW-0805">Transcription regulation</keyword>
<gene>
    <name evidence="10" type="ORF">MONAX_5E003169</name>
</gene>
<evidence type="ECO:0000256" key="9">
    <source>
        <dbReference type="ARBA" id="ARBA00029595"/>
    </source>
</evidence>
<keyword evidence="7" id="KW-0804">Transcription</keyword>
<dbReference type="GO" id="GO:0005634">
    <property type="term" value="C:nucleus"/>
    <property type="evidence" value="ECO:0007669"/>
    <property type="project" value="UniProtKB-SubCell"/>
</dbReference>
<keyword evidence="11" id="KW-1185">Reference proteome</keyword>
<dbReference type="Proteomes" id="UP000335636">
    <property type="component" value="Unassembled WGS sequence"/>
</dbReference>